<keyword evidence="1" id="KW-0732">Signal</keyword>
<dbReference type="EMBL" id="QKTW01000014">
    <property type="protein sequence ID" value="PZF73327.1"/>
    <property type="molecule type" value="Genomic_DNA"/>
</dbReference>
<evidence type="ECO:0000313" key="2">
    <source>
        <dbReference type="EMBL" id="PZF73327.1"/>
    </source>
</evidence>
<feature type="chain" id="PRO_5016059751" description="Outer membrane protein beta-barrel domain-containing protein" evidence="1">
    <location>
        <begin position="25"/>
        <end position="240"/>
    </location>
</feature>
<protein>
    <recommendedName>
        <fullName evidence="4">Outer membrane protein beta-barrel domain-containing protein</fullName>
    </recommendedName>
</protein>
<dbReference type="Proteomes" id="UP000248745">
    <property type="component" value="Unassembled WGS sequence"/>
</dbReference>
<organism evidence="2 3">
    <name type="scientific">Taibaiella soli</name>
    <dbReference type="NCBI Taxonomy" id="1649169"/>
    <lineage>
        <taxon>Bacteria</taxon>
        <taxon>Pseudomonadati</taxon>
        <taxon>Bacteroidota</taxon>
        <taxon>Chitinophagia</taxon>
        <taxon>Chitinophagales</taxon>
        <taxon>Chitinophagaceae</taxon>
        <taxon>Taibaiella</taxon>
    </lineage>
</organism>
<dbReference type="AlphaFoldDB" id="A0A2W2BBR0"/>
<evidence type="ECO:0000313" key="3">
    <source>
        <dbReference type="Proteomes" id="UP000248745"/>
    </source>
</evidence>
<keyword evidence="3" id="KW-1185">Reference proteome</keyword>
<evidence type="ECO:0000256" key="1">
    <source>
        <dbReference type="SAM" id="SignalP"/>
    </source>
</evidence>
<comment type="caution">
    <text evidence="2">The sequence shown here is derived from an EMBL/GenBank/DDBJ whole genome shotgun (WGS) entry which is preliminary data.</text>
</comment>
<reference evidence="2 3" key="1">
    <citation type="submission" date="2018-06" db="EMBL/GenBank/DDBJ databases">
        <title>Mucibacter soli gen. nov., sp. nov., a new member of the family Chitinophagaceae producing mucin.</title>
        <authorList>
            <person name="Kim M.-K."/>
            <person name="Park S."/>
            <person name="Kim T.-S."/>
            <person name="Joung Y."/>
            <person name="Han J.-H."/>
            <person name="Kim S.B."/>
        </authorList>
    </citation>
    <scope>NUCLEOTIDE SEQUENCE [LARGE SCALE GENOMIC DNA]</scope>
    <source>
        <strain evidence="2 3">R1-15</strain>
    </source>
</reference>
<dbReference type="OrthoDB" id="9866857at2"/>
<feature type="signal peptide" evidence="1">
    <location>
        <begin position="1"/>
        <end position="24"/>
    </location>
</feature>
<dbReference type="RefSeq" id="WP_110998606.1">
    <property type="nucleotide sequence ID" value="NZ_QKTW01000014.1"/>
</dbReference>
<gene>
    <name evidence="2" type="ORF">DN068_09165</name>
</gene>
<name>A0A2W2BBR0_9BACT</name>
<accession>A0A2W2BBR0</accession>
<sequence>MRKIVSKIAPVVFCIFCCFNQAQAQELLGNVGIGIGYDAFLPDKNVLEYNSKWPFQLSPQAVLGLRYGAKNGFDFFMDAGVGITRIQFPVPDENKSGNFLNQFNLRFMAGSGPRMELNEKSAIIPFIQLGGGFYSNWGNATQQNNNSDISVTTTKDVLNSRWVVLAGGGVDWEFYAYVPSSINLQFTYTPMNIFENPIAYTATTPKASTDLLLQGKLLQVMFTFRVYLSLKKWGDYRQYY</sequence>
<proteinExistence type="predicted"/>
<evidence type="ECO:0008006" key="4">
    <source>
        <dbReference type="Google" id="ProtNLM"/>
    </source>
</evidence>